<evidence type="ECO:0000313" key="1">
    <source>
        <dbReference type="EMBL" id="GBF59162.1"/>
    </source>
</evidence>
<reference evidence="1 2" key="1">
    <citation type="journal article" date="2018" name="Genome Announc.">
        <title>Draft Genome Sequence of "Candidatus Phycosocius bacilliformis," an Alphaproteobacterial Ectosymbiont of the Hydrocarbon-Producing Green Alga Botryococcus braunii.</title>
        <authorList>
            <person name="Tanabe Y."/>
            <person name="Yamaguchi H."/>
            <person name="Watanabe M.M."/>
        </authorList>
    </citation>
    <scope>NUCLEOTIDE SEQUENCE [LARGE SCALE GENOMIC DNA]</scope>
    <source>
        <strain evidence="1 2">BOTRYCO-2</strain>
    </source>
</reference>
<sequence>MITKPQQQAIHRIFQRSSDGATSYLQFRRRFRKSFDGCLIGKWVGMTLGIETDGYTHS</sequence>
<organism evidence="1 2">
    <name type="scientific">Candidatus Phycosocius bacilliformis</name>
    <dbReference type="NCBI Taxonomy" id="1445552"/>
    <lineage>
        <taxon>Bacteria</taxon>
        <taxon>Pseudomonadati</taxon>
        <taxon>Pseudomonadota</taxon>
        <taxon>Alphaproteobacteria</taxon>
        <taxon>Caulobacterales</taxon>
        <taxon>Caulobacterales incertae sedis</taxon>
        <taxon>Candidatus Phycosocius</taxon>
    </lineage>
</organism>
<proteinExistence type="predicted"/>
<dbReference type="AlphaFoldDB" id="A0A2P2EDM2"/>
<gene>
    <name evidence="1" type="ORF">PbB2_02854</name>
</gene>
<comment type="caution">
    <text evidence="1">The sequence shown here is derived from an EMBL/GenBank/DDBJ whole genome shotgun (WGS) entry which is preliminary data.</text>
</comment>
<protein>
    <submittedName>
        <fullName evidence="1">Uncharacterized protein</fullName>
    </submittedName>
</protein>
<dbReference type="EMBL" id="BFBR01000010">
    <property type="protein sequence ID" value="GBF59162.1"/>
    <property type="molecule type" value="Genomic_DNA"/>
</dbReference>
<dbReference type="Proteomes" id="UP000245086">
    <property type="component" value="Unassembled WGS sequence"/>
</dbReference>
<accession>A0A2P2EDM2</accession>
<name>A0A2P2EDM2_9PROT</name>
<evidence type="ECO:0000313" key="2">
    <source>
        <dbReference type="Proteomes" id="UP000245086"/>
    </source>
</evidence>
<keyword evidence="2" id="KW-1185">Reference proteome</keyword>